<accession>A0AAN9PWC8</accession>
<dbReference type="AlphaFoldDB" id="A0AAN9PWC8"/>
<keyword evidence="3" id="KW-1185">Reference proteome</keyword>
<name>A0AAN9PWC8_CLITE</name>
<protein>
    <recommendedName>
        <fullName evidence="1">PB1-like domain-containing protein</fullName>
    </recommendedName>
</protein>
<evidence type="ECO:0000313" key="3">
    <source>
        <dbReference type="Proteomes" id="UP001359559"/>
    </source>
</evidence>
<dbReference type="EMBL" id="JAYKXN010000002">
    <property type="protein sequence ID" value="KAK7311343.1"/>
    <property type="molecule type" value="Genomic_DNA"/>
</dbReference>
<dbReference type="InterPro" id="IPR058594">
    <property type="entry name" value="PB1-like_dom_pln"/>
</dbReference>
<dbReference type="Proteomes" id="UP001359559">
    <property type="component" value="Unassembled WGS sequence"/>
</dbReference>
<reference evidence="2 3" key="1">
    <citation type="submission" date="2024-01" db="EMBL/GenBank/DDBJ databases">
        <title>The genomes of 5 underutilized Papilionoideae crops provide insights into root nodulation and disease resistance.</title>
        <authorList>
            <person name="Yuan L."/>
        </authorList>
    </citation>
    <scope>NUCLEOTIDE SEQUENCE [LARGE SCALE GENOMIC DNA]</scope>
    <source>
        <strain evidence="2">LY-2023</strain>
        <tissue evidence="2">Leaf</tissue>
    </source>
</reference>
<proteinExistence type="predicted"/>
<evidence type="ECO:0000313" key="2">
    <source>
        <dbReference type="EMBL" id="KAK7311343.1"/>
    </source>
</evidence>
<feature type="domain" description="PB1-like" evidence="1">
    <location>
        <begin position="1"/>
        <end position="79"/>
    </location>
</feature>
<sequence>MDYVGGEMETWPKIDEDWLDVFNFEKFSAKLGYCEGSKVSWLVPNANQENGLRHLKVDNDLLEMVAAARMNEGKPETMHELLAQPEPLHVVLPKHVQKNYATKITRKESFGR</sequence>
<organism evidence="2 3">
    <name type="scientific">Clitoria ternatea</name>
    <name type="common">Butterfly pea</name>
    <dbReference type="NCBI Taxonomy" id="43366"/>
    <lineage>
        <taxon>Eukaryota</taxon>
        <taxon>Viridiplantae</taxon>
        <taxon>Streptophyta</taxon>
        <taxon>Embryophyta</taxon>
        <taxon>Tracheophyta</taxon>
        <taxon>Spermatophyta</taxon>
        <taxon>Magnoliopsida</taxon>
        <taxon>eudicotyledons</taxon>
        <taxon>Gunneridae</taxon>
        <taxon>Pentapetalae</taxon>
        <taxon>rosids</taxon>
        <taxon>fabids</taxon>
        <taxon>Fabales</taxon>
        <taxon>Fabaceae</taxon>
        <taxon>Papilionoideae</taxon>
        <taxon>50 kb inversion clade</taxon>
        <taxon>NPAAA clade</taxon>
        <taxon>indigoferoid/millettioid clade</taxon>
        <taxon>Phaseoleae</taxon>
        <taxon>Clitoria</taxon>
    </lineage>
</organism>
<evidence type="ECO:0000259" key="1">
    <source>
        <dbReference type="Pfam" id="PF26130"/>
    </source>
</evidence>
<dbReference type="Pfam" id="PF26130">
    <property type="entry name" value="PB1-like"/>
    <property type="match status" value="1"/>
</dbReference>
<gene>
    <name evidence="2" type="ORF">RJT34_09418</name>
</gene>
<comment type="caution">
    <text evidence="2">The sequence shown here is derived from an EMBL/GenBank/DDBJ whole genome shotgun (WGS) entry which is preliminary data.</text>
</comment>